<dbReference type="Proteomes" id="UP001566132">
    <property type="component" value="Unassembled WGS sequence"/>
</dbReference>
<keyword evidence="1" id="KW-0238">DNA-binding</keyword>
<reference evidence="3 4" key="1">
    <citation type="submission" date="2024-05" db="EMBL/GenBank/DDBJ databases">
        <title>Genetic variation in Jamaican populations of the coffee berry borer (Hypothenemus hampei).</title>
        <authorList>
            <person name="Errbii M."/>
            <person name="Myrie A."/>
        </authorList>
    </citation>
    <scope>NUCLEOTIDE SEQUENCE [LARGE SCALE GENOMIC DNA]</scope>
    <source>
        <strain evidence="3">JA-Hopewell-2020-01-JO</strain>
        <tissue evidence="3">Whole body</tissue>
    </source>
</reference>
<comment type="caution">
    <text evidence="3">The sequence shown here is derived from an EMBL/GenBank/DDBJ whole genome shotgun (WGS) entry which is preliminary data.</text>
</comment>
<accession>A0ABD1EWR8</accession>
<keyword evidence="4" id="KW-1185">Reference proteome</keyword>
<evidence type="ECO:0000313" key="3">
    <source>
        <dbReference type="EMBL" id="KAL1502154.1"/>
    </source>
</evidence>
<evidence type="ECO:0000313" key="4">
    <source>
        <dbReference type="Proteomes" id="UP001566132"/>
    </source>
</evidence>
<organism evidence="3 4">
    <name type="scientific">Hypothenemus hampei</name>
    <name type="common">Coffee berry borer</name>
    <dbReference type="NCBI Taxonomy" id="57062"/>
    <lineage>
        <taxon>Eukaryota</taxon>
        <taxon>Metazoa</taxon>
        <taxon>Ecdysozoa</taxon>
        <taxon>Arthropoda</taxon>
        <taxon>Hexapoda</taxon>
        <taxon>Insecta</taxon>
        <taxon>Pterygota</taxon>
        <taxon>Neoptera</taxon>
        <taxon>Endopterygota</taxon>
        <taxon>Coleoptera</taxon>
        <taxon>Polyphaga</taxon>
        <taxon>Cucujiformia</taxon>
        <taxon>Curculionidae</taxon>
        <taxon>Scolytinae</taxon>
        <taxon>Hypothenemus</taxon>
    </lineage>
</organism>
<dbReference type="GO" id="GO:0003677">
    <property type="term" value="F:DNA binding"/>
    <property type="evidence" value="ECO:0007669"/>
    <property type="project" value="UniProtKB-KW"/>
</dbReference>
<protein>
    <recommendedName>
        <fullName evidence="2">Cas12f1-like TNB domain-containing protein</fullName>
    </recommendedName>
</protein>
<evidence type="ECO:0000259" key="2">
    <source>
        <dbReference type="Pfam" id="PF07282"/>
    </source>
</evidence>
<dbReference type="AlphaFoldDB" id="A0ABD1EWR8"/>
<gene>
    <name evidence="3" type="ORF">ABEB36_007341</name>
</gene>
<dbReference type="EMBL" id="JBDJPC010000005">
    <property type="protein sequence ID" value="KAL1502154.1"/>
    <property type="molecule type" value="Genomic_DNA"/>
</dbReference>
<dbReference type="InterPro" id="IPR010095">
    <property type="entry name" value="Cas12f1-like_TNB"/>
</dbReference>
<evidence type="ECO:0000256" key="1">
    <source>
        <dbReference type="ARBA" id="ARBA00023125"/>
    </source>
</evidence>
<sequence>MNIKIKVHKDRKCFPFSTNGVDASLLMKKFSGRQQDDGEKENQQMYGWKTVTRLKFNSWKWHRKATNDLGNELLFPPGRMERNKKVLVCFEDDILEPGISYGRNLKPAVVELKKAFHKRGDKCDVRDVNEFRTSRRCSRCYKELRMPPRLADLLSNEERRRRCHGHHSVVSVYQNCPTMYNRNTNAARNIVLVATGLMKL</sequence>
<feature type="domain" description="Cas12f1-like TNB" evidence="2">
    <location>
        <begin position="123"/>
        <end position="190"/>
    </location>
</feature>
<dbReference type="Pfam" id="PF07282">
    <property type="entry name" value="Cas12f1-like_TNB"/>
    <property type="match status" value="1"/>
</dbReference>
<proteinExistence type="predicted"/>
<name>A0ABD1EWR8_HYPHA</name>